<dbReference type="RefSeq" id="WP_096260190.1">
    <property type="nucleotide sequence ID" value="NZ_BDME01000007.1"/>
</dbReference>
<accession>A0A292YIL0</accession>
<protein>
    <submittedName>
        <fullName evidence="1">Uncharacterized protein</fullName>
    </submittedName>
</protein>
<dbReference type="EMBL" id="BDME01000007">
    <property type="protein sequence ID" value="GAX88365.1"/>
    <property type="molecule type" value="Genomic_DNA"/>
</dbReference>
<organism evidence="1 2">
    <name type="scientific">Lebetimonas natsushimae</name>
    <dbReference type="NCBI Taxonomy" id="1936991"/>
    <lineage>
        <taxon>Bacteria</taxon>
        <taxon>Pseudomonadati</taxon>
        <taxon>Campylobacterota</taxon>
        <taxon>Epsilonproteobacteria</taxon>
        <taxon>Nautiliales</taxon>
        <taxon>Nautiliaceae</taxon>
        <taxon>Lebetimonas</taxon>
    </lineage>
</organism>
<name>A0A292YIL0_9BACT</name>
<dbReference type="AlphaFoldDB" id="A0A292YIL0"/>
<evidence type="ECO:0000313" key="2">
    <source>
        <dbReference type="Proteomes" id="UP000217944"/>
    </source>
</evidence>
<evidence type="ECO:0000313" key="1">
    <source>
        <dbReference type="EMBL" id="GAX88365.1"/>
    </source>
</evidence>
<reference evidence="1 2" key="1">
    <citation type="journal article" date="2017" name="Syst. Appl. Microbiol.">
        <title>Lebetimonas natsushimae sp. nov., a novel strictly anaerobic, moderately thermophilic chemoautotroph isolated from a deep-sea hydrothermal vent polychaete nest in the Mid-Okinawa Trough.</title>
        <authorList>
            <person name="Nagata R."/>
            <person name="Takaki Y."/>
            <person name="Tame A."/>
            <person name="Nunoura T."/>
            <person name="Muto H."/>
            <person name="Mino S."/>
            <person name="Sawayama S."/>
            <person name="Takai K."/>
            <person name="Nakagawa S."/>
        </authorList>
    </citation>
    <scope>NUCLEOTIDE SEQUENCE [LARGE SCALE GENOMIC DNA]</scope>
    <source>
        <strain evidence="1 2">HS1857</strain>
    </source>
</reference>
<keyword evidence="2" id="KW-1185">Reference proteome</keyword>
<comment type="caution">
    <text evidence="1">The sequence shown here is derived from an EMBL/GenBank/DDBJ whole genome shotgun (WGS) entry which is preliminary data.</text>
</comment>
<dbReference type="OrthoDB" id="5360545at2"/>
<dbReference type="Proteomes" id="UP000217944">
    <property type="component" value="Unassembled WGS sequence"/>
</dbReference>
<gene>
    <name evidence="1" type="ORF">LNAT_P1661</name>
</gene>
<sequence length="167" mass="19246">MFSIDRYGLNSASLNLSFTTSSGDKIDLSLKDSIEASSSFKKNRGLISEEFTLKHTFEYKFHYEGNGLDKNDIKEIKEALKKAKPLIEKFLKEKNSNEKVMTNIAHSIKSFLPKPKNINHENAIKNKTVDVFDKILKQIKATFEETEKAKKLFDKIFNNDNNFDLFV</sequence>
<proteinExistence type="predicted"/>